<reference evidence="1" key="1">
    <citation type="submission" date="2020-11" db="EMBL/GenBank/DDBJ databases">
        <authorList>
            <person name="Davenport K.M."/>
            <person name="Bickhart D.M."/>
            <person name="Smith T.P.L."/>
            <person name="Murdoch B.M."/>
            <person name="Rosen B.D."/>
        </authorList>
    </citation>
    <scope>NUCLEOTIDE SEQUENCE [LARGE SCALE GENOMIC DNA]</scope>
    <source>
        <strain evidence="1">OAR_USU_Benz2616</strain>
    </source>
</reference>
<accession>A0AC11CVF2</accession>
<sequence>MAPSAWAVCCLLGCLLLRGGSPSPGPSVPRLRLSFRDLLSANRSAIFLGPRGSLDLQALYLDEYRDRLFLGGRDAIYSLRLDQTWPDPREVLWPPQPGQREECVRKGRDPLVECANFVRLLHPHNRTHLLACGTGAFQPTCALLAVGHRGEHVLHLEPRSMESGRGRCPHEPSRPFASTFVGGELYTGLNADFLGHEAMIFRSGGPRPALRSDSDQNLLHDPRFVLAARIPDNSDPDDDKVYFFFSETVPSPDGGPGRATVSRVGRVCVNDAGGQRVLVNKWSTFLKARLLCSVPGPGGAETHFDQLEDVFLLWPNSGKSLEVYALFSTVSAVFQGYAVCVYHMADIWEVFKGPFAHQDGPQHQWGPYGGKVPFPRPGMCPSKMTAQPGRPFGSTKDYPDEVLQFARAHPLMFRPVRPRRGRPVLVKTHLAQQLRQIVVDRVEAEDGTYDVIFLGTDSGSVLKVIALQGGSSAEPEEVLLEELQVFKVPTPITEMEISVKRQMLYVGSRLGVARLQLHQCETYGSACAECCLARDPYCAWDGASCTRYRPGTSKRRFRRQDIRHGNPALQCLGQSQEEETAGLAATTTIYGTEHNSTFLECLPKSPQAAVRWFLQRPGDERPEQQVKTDERVLQTEQGLLFRRLNRLDAGTYTCMTLEHGFSQVVVRLALEVIVPAQLDILFPREPRPEEPTARGGPASPYSKAWYKDIMQLIGFANLPRVDEYCERVWCPSRSRSRSKQAKGKSWVGLELGKKVKSRVQAERNRTPRESADKVSSDVQIRKHSTESPNLQKRK</sequence>
<gene>
    <name evidence="1" type="primary">SEMA3G</name>
</gene>
<proteinExistence type="predicted"/>
<reference evidence="1" key="2">
    <citation type="submission" date="2025-08" db="UniProtKB">
        <authorList>
            <consortium name="Ensembl"/>
        </authorList>
    </citation>
    <scope>IDENTIFICATION</scope>
</reference>
<dbReference type="Ensembl" id="ENSOART00020040482.2">
    <property type="protein sequence ID" value="ENSOARP00020033557.2"/>
    <property type="gene ID" value="ENSOARG00020025776.2"/>
</dbReference>
<organism evidence="1">
    <name type="scientific">Ovis aries</name>
    <name type="common">Sheep</name>
    <dbReference type="NCBI Taxonomy" id="9940"/>
    <lineage>
        <taxon>Eukaryota</taxon>
        <taxon>Metazoa</taxon>
        <taxon>Chordata</taxon>
        <taxon>Craniata</taxon>
        <taxon>Vertebrata</taxon>
        <taxon>Euteleostomi</taxon>
        <taxon>Mammalia</taxon>
        <taxon>Eutheria</taxon>
        <taxon>Laurasiatheria</taxon>
        <taxon>Artiodactyla</taxon>
        <taxon>Ruminantia</taxon>
        <taxon>Pecora</taxon>
        <taxon>Bovidae</taxon>
        <taxon>Caprinae</taxon>
        <taxon>Ovis</taxon>
    </lineage>
</organism>
<evidence type="ECO:0000313" key="1">
    <source>
        <dbReference type="Ensembl" id="ENSOARP00020033557.2"/>
    </source>
</evidence>
<name>A0AC11CVF2_SHEEP</name>
<protein>
    <submittedName>
        <fullName evidence="1">Semaphorin 3G</fullName>
    </submittedName>
</protein>
<reference evidence="1" key="3">
    <citation type="submission" date="2025-09" db="UniProtKB">
        <authorList>
            <consortium name="Ensembl"/>
        </authorList>
    </citation>
    <scope>IDENTIFICATION</scope>
</reference>